<feature type="transmembrane region" description="Helical" evidence="2">
    <location>
        <begin position="145"/>
        <end position="162"/>
    </location>
</feature>
<keyword evidence="2" id="KW-0472">Membrane</keyword>
<evidence type="ECO:0000256" key="1">
    <source>
        <dbReference type="SAM" id="MobiDB-lite"/>
    </source>
</evidence>
<dbReference type="InterPro" id="IPR056136">
    <property type="entry name" value="DUF7719"/>
</dbReference>
<gene>
    <name evidence="4" type="ORF">FFLO_04941</name>
</gene>
<comment type="caution">
    <text evidence="4">The sequence shown here is derived from an EMBL/GenBank/DDBJ whole genome shotgun (WGS) entry which is preliminary data.</text>
</comment>
<accession>A0A8K0NLW9</accession>
<keyword evidence="2" id="KW-1133">Transmembrane helix</keyword>
<dbReference type="PANTHER" id="PTHR37846:SF1">
    <property type="entry name" value="DEACETYLASE-LIKE PROTEIN"/>
    <property type="match status" value="1"/>
</dbReference>
<sequence>MTKSKSTRHTTAPTAANEDIPLSEQIRLAQASGILPAGSLQHPSSIRQRKPVTEPLVRRIPSDHQGATIEEITLGETGTEEQQYDSDEDYADNGEVEVDAEDLPNVPWNPETSPNTMKIPTGIKRPRSSDREQTITQELDFSDEVFITIMYLIPLASLYLLFDILAHQSFNREPGWTHYTKRLSSAIPTIAILVFITNRYQAHPLTAPLLMLTSFGAGCRLFWIMNKSNWLTVMKQAAPVVTLWILSVVQLPIGKLMISLMAVLAWYWWNGFEFALSLT</sequence>
<proteinExistence type="predicted"/>
<evidence type="ECO:0000259" key="3">
    <source>
        <dbReference type="Pfam" id="PF24841"/>
    </source>
</evidence>
<protein>
    <recommendedName>
        <fullName evidence="3">DUF7719 domain-containing protein</fullName>
    </recommendedName>
</protein>
<evidence type="ECO:0000256" key="2">
    <source>
        <dbReference type="SAM" id="Phobius"/>
    </source>
</evidence>
<name>A0A8K0NLW9_9TREE</name>
<feature type="region of interest" description="Disordered" evidence="1">
    <location>
        <begin position="1"/>
        <end position="23"/>
    </location>
</feature>
<feature type="transmembrane region" description="Helical" evidence="2">
    <location>
        <begin position="243"/>
        <end position="269"/>
    </location>
</feature>
<dbReference type="AlphaFoldDB" id="A0A8K0NLW9"/>
<evidence type="ECO:0000313" key="4">
    <source>
        <dbReference type="EMBL" id="KAG7530578.1"/>
    </source>
</evidence>
<feature type="domain" description="DUF7719" evidence="3">
    <location>
        <begin position="209"/>
        <end position="273"/>
    </location>
</feature>
<evidence type="ECO:0000313" key="5">
    <source>
        <dbReference type="Proteomes" id="UP000812966"/>
    </source>
</evidence>
<feature type="region of interest" description="Disordered" evidence="1">
    <location>
        <begin position="102"/>
        <end position="131"/>
    </location>
</feature>
<dbReference type="Proteomes" id="UP000812966">
    <property type="component" value="Unassembled WGS sequence"/>
</dbReference>
<feature type="transmembrane region" description="Helical" evidence="2">
    <location>
        <begin position="206"/>
        <end position="223"/>
    </location>
</feature>
<keyword evidence="2" id="KW-0812">Transmembrane</keyword>
<dbReference type="Pfam" id="PF24841">
    <property type="entry name" value="DUF7719"/>
    <property type="match status" value="1"/>
</dbReference>
<dbReference type="EMBL" id="JABELV010000114">
    <property type="protein sequence ID" value="KAG7530578.1"/>
    <property type="molecule type" value="Genomic_DNA"/>
</dbReference>
<reference evidence="4" key="1">
    <citation type="submission" date="2020-04" db="EMBL/GenBank/DDBJ databases">
        <title>Analysis of mating type loci in Filobasidium floriforme.</title>
        <authorList>
            <person name="Nowrousian M."/>
        </authorList>
    </citation>
    <scope>NUCLEOTIDE SEQUENCE</scope>
    <source>
        <strain evidence="4">CBS 6242</strain>
    </source>
</reference>
<keyword evidence="5" id="KW-1185">Reference proteome</keyword>
<organism evidence="4 5">
    <name type="scientific">Filobasidium floriforme</name>
    <dbReference type="NCBI Taxonomy" id="5210"/>
    <lineage>
        <taxon>Eukaryota</taxon>
        <taxon>Fungi</taxon>
        <taxon>Dikarya</taxon>
        <taxon>Basidiomycota</taxon>
        <taxon>Agaricomycotina</taxon>
        <taxon>Tremellomycetes</taxon>
        <taxon>Filobasidiales</taxon>
        <taxon>Filobasidiaceae</taxon>
        <taxon>Filobasidium</taxon>
    </lineage>
</organism>
<dbReference type="OrthoDB" id="5597489at2759"/>
<dbReference type="PANTHER" id="PTHR37846">
    <property type="entry name" value="YALI0B21296P"/>
    <property type="match status" value="1"/>
</dbReference>